<organism evidence="2 3">
    <name type="scientific">Clunio marinus</name>
    <dbReference type="NCBI Taxonomy" id="568069"/>
    <lineage>
        <taxon>Eukaryota</taxon>
        <taxon>Metazoa</taxon>
        <taxon>Ecdysozoa</taxon>
        <taxon>Arthropoda</taxon>
        <taxon>Hexapoda</taxon>
        <taxon>Insecta</taxon>
        <taxon>Pterygota</taxon>
        <taxon>Neoptera</taxon>
        <taxon>Endopterygota</taxon>
        <taxon>Diptera</taxon>
        <taxon>Nematocera</taxon>
        <taxon>Chironomoidea</taxon>
        <taxon>Chironomidae</taxon>
        <taxon>Clunio</taxon>
    </lineage>
</organism>
<feature type="signal peptide" evidence="1">
    <location>
        <begin position="1"/>
        <end position="23"/>
    </location>
</feature>
<keyword evidence="1" id="KW-0732">Signal</keyword>
<name>A0A1J1J5A2_9DIPT</name>
<feature type="chain" id="PRO_5013040460" evidence="1">
    <location>
        <begin position="24"/>
        <end position="111"/>
    </location>
</feature>
<dbReference type="EMBL" id="CVRI01000072">
    <property type="protein sequence ID" value="CRL07587.1"/>
    <property type="molecule type" value="Genomic_DNA"/>
</dbReference>
<evidence type="ECO:0000313" key="2">
    <source>
        <dbReference type="EMBL" id="CRL07587.1"/>
    </source>
</evidence>
<dbReference type="Proteomes" id="UP000183832">
    <property type="component" value="Unassembled WGS sequence"/>
</dbReference>
<reference evidence="2 3" key="1">
    <citation type="submission" date="2015-04" db="EMBL/GenBank/DDBJ databases">
        <authorList>
            <person name="Syromyatnikov M.Y."/>
            <person name="Popov V.N."/>
        </authorList>
    </citation>
    <scope>NUCLEOTIDE SEQUENCE [LARGE SCALE GENOMIC DNA]</scope>
</reference>
<proteinExistence type="predicted"/>
<evidence type="ECO:0000256" key="1">
    <source>
        <dbReference type="SAM" id="SignalP"/>
    </source>
</evidence>
<sequence>MLQARITIIAICVVHIFLLEAFSDINYEEFFLISRLGPTQHEGFDSMPFTEKITQHCLQHLLTSPVAFNIILISVVLKNCFDYKLTTSDCSFVSTNYGLYARSVLFSSFSV</sequence>
<gene>
    <name evidence="2" type="ORF">CLUMA_CG020552</name>
</gene>
<evidence type="ECO:0000313" key="3">
    <source>
        <dbReference type="Proteomes" id="UP000183832"/>
    </source>
</evidence>
<protein>
    <submittedName>
        <fullName evidence="2">CLUMA_CG020552, isoform A</fullName>
    </submittedName>
</protein>
<accession>A0A1J1J5A2</accession>
<keyword evidence="3" id="KW-1185">Reference proteome</keyword>
<dbReference type="AlphaFoldDB" id="A0A1J1J5A2"/>